<dbReference type="PANTHER" id="PTHR36842:SF1">
    <property type="entry name" value="PROTEIN TOLB"/>
    <property type="match status" value="1"/>
</dbReference>
<dbReference type="SUPFAM" id="SSF49299">
    <property type="entry name" value="PKD domain"/>
    <property type="match status" value="2"/>
</dbReference>
<dbReference type="Pfam" id="PF18911">
    <property type="entry name" value="PKD_4"/>
    <property type="match status" value="2"/>
</dbReference>
<dbReference type="InterPro" id="IPR011050">
    <property type="entry name" value="Pectin_lyase_fold/virulence"/>
</dbReference>
<evidence type="ECO:0000259" key="1">
    <source>
        <dbReference type="PROSITE" id="PS50093"/>
    </source>
</evidence>
<proteinExistence type="predicted"/>
<dbReference type="PATRIC" id="fig|1434123.4.peg.3159"/>
<feature type="domain" description="PKD" evidence="1">
    <location>
        <begin position="462"/>
        <end position="498"/>
    </location>
</feature>
<dbReference type="InterPro" id="IPR012334">
    <property type="entry name" value="Pectin_lyas_fold"/>
</dbReference>
<dbReference type="InterPro" id="IPR007742">
    <property type="entry name" value="NosD_dom"/>
</dbReference>
<dbReference type="NCBIfam" id="TIGR03804">
    <property type="entry name" value="para_beta_helix"/>
    <property type="match status" value="3"/>
</dbReference>
<reference evidence="2 3" key="1">
    <citation type="submission" date="2014-07" db="EMBL/GenBank/DDBJ databases">
        <title>Methanogenic archaea and the global carbon cycle.</title>
        <authorList>
            <person name="Henriksen J.R."/>
            <person name="Luke J."/>
            <person name="Reinhart S."/>
            <person name="Benedict M.N."/>
            <person name="Youngblut N.D."/>
            <person name="Metcalf M.E."/>
            <person name="Whitaker R.J."/>
            <person name="Metcalf W.W."/>
        </authorList>
    </citation>
    <scope>NUCLEOTIDE SEQUENCE [LARGE SCALE GENOMIC DNA]</scope>
    <source>
        <strain evidence="2 3">Z-761</strain>
    </source>
</reference>
<evidence type="ECO:0000313" key="2">
    <source>
        <dbReference type="EMBL" id="AKB44850.1"/>
    </source>
</evidence>
<keyword evidence="3" id="KW-1185">Reference proteome</keyword>
<dbReference type="SUPFAM" id="SSF51126">
    <property type="entry name" value="Pectin lyase-like"/>
    <property type="match status" value="2"/>
</dbReference>
<dbReference type="RefSeq" id="WP_048121841.1">
    <property type="nucleotide sequence ID" value="NZ_CP009520.1"/>
</dbReference>
<dbReference type="InterPro" id="IPR013783">
    <property type="entry name" value="Ig-like_fold"/>
</dbReference>
<dbReference type="GeneID" id="24811079"/>
<dbReference type="SUPFAM" id="SSF50998">
    <property type="entry name" value="Quinoprotein alcohol dehydrogenase-like"/>
    <property type="match status" value="1"/>
</dbReference>
<protein>
    <submittedName>
        <fullName evidence="2">Cell surface protein</fullName>
    </submittedName>
</protein>
<dbReference type="SMART" id="SM00089">
    <property type="entry name" value="PKD"/>
    <property type="match status" value="2"/>
</dbReference>
<dbReference type="NCBIfam" id="TIGR04275">
    <property type="entry name" value="beta_prop_Msarc"/>
    <property type="match status" value="7"/>
</dbReference>
<dbReference type="STRING" id="1434123.MSVAZ_2581"/>
<evidence type="ECO:0000313" key="3">
    <source>
        <dbReference type="Proteomes" id="UP000033096"/>
    </source>
</evidence>
<dbReference type="Gene3D" id="2.60.40.10">
    <property type="entry name" value="Immunoglobulins"/>
    <property type="match status" value="2"/>
</dbReference>
<dbReference type="FunFam" id="2.60.40.10:FF:000270">
    <property type="entry name" value="Cell surface protein"/>
    <property type="match status" value="1"/>
</dbReference>
<gene>
    <name evidence="2" type="ORF">MSVAZ_2581</name>
</gene>
<dbReference type="InterPro" id="IPR000601">
    <property type="entry name" value="PKD_dom"/>
</dbReference>
<dbReference type="PROSITE" id="PS50093">
    <property type="entry name" value="PKD"/>
    <property type="match status" value="2"/>
</dbReference>
<dbReference type="SMART" id="SM00710">
    <property type="entry name" value="PbH1"/>
    <property type="match status" value="7"/>
</dbReference>
<dbReference type="Gene3D" id="2.160.20.10">
    <property type="entry name" value="Single-stranded right-handed beta-helix, Pectin lyase-like"/>
    <property type="match status" value="2"/>
</dbReference>
<dbReference type="InterPro" id="IPR035986">
    <property type="entry name" value="PKD_dom_sf"/>
</dbReference>
<dbReference type="AlphaFoldDB" id="A0A0E3Q7G9"/>
<dbReference type="CDD" id="cd00146">
    <property type="entry name" value="PKD"/>
    <property type="match status" value="2"/>
</dbReference>
<dbReference type="InterPro" id="IPR006626">
    <property type="entry name" value="PbH1"/>
</dbReference>
<accession>A0A0E3Q7G9</accession>
<dbReference type="Gene3D" id="2.120.10.30">
    <property type="entry name" value="TolB, C-terminal domain"/>
    <property type="match status" value="2"/>
</dbReference>
<dbReference type="HOGENOM" id="CLU_306671_0_0_2"/>
<dbReference type="KEGG" id="mvc:MSVAZ_2581"/>
<organism evidence="2 3">
    <name type="scientific">Methanosarcina vacuolata Z-761</name>
    <dbReference type="NCBI Taxonomy" id="1434123"/>
    <lineage>
        <taxon>Archaea</taxon>
        <taxon>Methanobacteriati</taxon>
        <taxon>Methanobacteriota</taxon>
        <taxon>Stenosarchaea group</taxon>
        <taxon>Methanomicrobia</taxon>
        <taxon>Methanosarcinales</taxon>
        <taxon>Methanosarcinaceae</taxon>
        <taxon>Methanosarcina</taxon>
    </lineage>
</organism>
<dbReference type="Pfam" id="PF05048">
    <property type="entry name" value="NosD"/>
    <property type="match status" value="1"/>
</dbReference>
<dbReference type="PANTHER" id="PTHR36842">
    <property type="entry name" value="PROTEIN TOLB HOMOLOG"/>
    <property type="match status" value="1"/>
</dbReference>
<feature type="domain" description="PKD" evidence="1">
    <location>
        <begin position="839"/>
        <end position="919"/>
    </location>
</feature>
<dbReference type="Proteomes" id="UP000033096">
    <property type="component" value="Chromosome"/>
</dbReference>
<dbReference type="InterPro" id="IPR011042">
    <property type="entry name" value="6-blade_b-propeller_TolB-like"/>
</dbReference>
<name>A0A0E3Q7G9_9EURY</name>
<dbReference type="InterPro" id="IPR022409">
    <property type="entry name" value="PKD/Chitinase_dom"/>
</dbReference>
<dbReference type="InterPro" id="IPR011047">
    <property type="entry name" value="Quinoprotein_ADH-like_sf"/>
</dbReference>
<dbReference type="InterPro" id="IPR027618">
    <property type="entry name" value="Beta_prop_Msarc"/>
</dbReference>
<dbReference type="InterPro" id="IPR022441">
    <property type="entry name" value="Para_beta_helix_rpt-2"/>
</dbReference>
<dbReference type="EMBL" id="CP009520">
    <property type="protein sequence ID" value="AKB44850.1"/>
    <property type="molecule type" value="Genomic_DNA"/>
</dbReference>
<sequence length="919" mass="102225">MWVNKFIILLVVTIFFMILIHSPASAREILVGNSSSGAAFPSIQEAVNDSSPGDIILVYPGIYNESVDIGIDNLNIHSASEKPEDTVIQTFNLAANNIVVSGFSIHENVSLRPFYSSGQGFIENCIVKNNLFLENSSGILLDNCYNSTFEKNIIIGTEAGIRGSECYNCIFSNNRFSNSSIHLSSGGSEINITIINNTFLNGQIGINYCSKNKIINNTIDGSGSGICIIDSHDNIIDNNSISNCLSGISAAFISGDNQITNNTLTSNTEGIIIAHYSSGNTIKNNTISNNDIGISLGDIALVIDNRIERNRKCGISLDLSPNDPTSTGTILIYNNFFNNTVNLFNNTEIDYLERGLDDAVWNTTKTPGKNIVGGPYLGGNYWAKPDGTGFSQNCNDWNGDGIGDLPYNINGTEYDYLPLVYRSKDKQPVFPVADFSVNVTGGYVPLSVLFTDLSQNATSRAWDFDNDGIVDSKDKTPVYVYPMSGTYAVNLTVSNANGTFSKLYPITAYDRPRYILKEAQITTNKYNQTMPAIYGDRIVYLDDRNGPRYHDIYMYNLSTSRETRITTNSSYHYNTGPEIYGDRIVWQEFRSTGSPDVLDKTDIHMYNLSTSKEIQITNSGKAFYPDIYGDRIVWTDTRNGNGDIYMYDLSTSKETRITTNESHQDNPAIYGDKIVWEDSRNGKGYDPTDIYMYDLSTSTETQITADDSDQYSPDIYGDKIVWKDSRNGSNIYMYDLSTSKESRITNIQGYPGYHAIYGDRIIWVDDRNRNGDIYMYNLSTNAETQITSNKSLQSSPAIYGDRIVWTDSRNDYTVNGLPHTNSDIYMCTVSGIEPSLKIPVADFFANVTSGDVPLKVLFTDNSTDAPMFWYWDFGDGIKSKHALNATHTFTKPGKYDVSLTVTNENGSNTRIIPQYITVT</sequence>
<dbReference type="SUPFAM" id="SSF69304">
    <property type="entry name" value="Tricorn protease N-terminal domain"/>
    <property type="match status" value="1"/>
</dbReference>